<proteinExistence type="predicted"/>
<evidence type="ECO:0000313" key="2">
    <source>
        <dbReference type="Proteomes" id="UP000239549"/>
    </source>
</evidence>
<name>A0A2L2XG35_9FIRM</name>
<accession>A0A2L2XG35</accession>
<reference evidence="2" key="1">
    <citation type="submission" date="2018-02" db="EMBL/GenBank/DDBJ databases">
        <title>Genome sequence of Desulfocucumis palustris strain NAW-5.</title>
        <authorList>
            <person name="Watanabe M."/>
            <person name="Kojima H."/>
            <person name="Fukui M."/>
        </authorList>
    </citation>
    <scope>NUCLEOTIDE SEQUENCE [LARGE SCALE GENOMIC DNA]</scope>
    <source>
        <strain evidence="2">NAW-5</strain>
    </source>
</reference>
<keyword evidence="2" id="KW-1185">Reference proteome</keyword>
<comment type="caution">
    <text evidence="1">The sequence shown here is derived from an EMBL/GenBank/DDBJ whole genome shotgun (WGS) entry which is preliminary data.</text>
</comment>
<dbReference type="AlphaFoldDB" id="A0A2L2XG35"/>
<dbReference type="EMBL" id="BFAV01000157">
    <property type="protein sequence ID" value="GBF35100.1"/>
    <property type="molecule type" value="Genomic_DNA"/>
</dbReference>
<organism evidence="1 2">
    <name type="scientific">Desulfocucumis palustris</name>
    <dbReference type="NCBI Taxonomy" id="1898651"/>
    <lineage>
        <taxon>Bacteria</taxon>
        <taxon>Bacillati</taxon>
        <taxon>Bacillota</taxon>
        <taxon>Clostridia</taxon>
        <taxon>Eubacteriales</taxon>
        <taxon>Desulfocucumaceae</taxon>
        <taxon>Desulfocucumis</taxon>
    </lineage>
</organism>
<dbReference type="Proteomes" id="UP000239549">
    <property type="component" value="Unassembled WGS sequence"/>
</dbReference>
<evidence type="ECO:0000313" key="1">
    <source>
        <dbReference type="EMBL" id="GBF35100.1"/>
    </source>
</evidence>
<protein>
    <submittedName>
        <fullName evidence="1">Uncharacterized protein</fullName>
    </submittedName>
</protein>
<sequence length="57" mass="6195">MPPCQNNLSAIPARLLPAQCHKAPVPESFSKNKKTHNPTGCGFFHHPHLSLPLLEAA</sequence>
<gene>
    <name evidence="1" type="ORF">DCCM_4223</name>
</gene>